<comment type="caution">
    <text evidence="4">The sequence shown here is derived from an EMBL/GenBank/DDBJ whole genome shotgun (WGS) entry which is preliminary data.</text>
</comment>
<dbReference type="Pfam" id="PF00076">
    <property type="entry name" value="RRM_1"/>
    <property type="match status" value="1"/>
</dbReference>
<dbReference type="InterPro" id="IPR000504">
    <property type="entry name" value="RRM_dom"/>
</dbReference>
<dbReference type="Gene3D" id="3.30.70.330">
    <property type="match status" value="1"/>
</dbReference>
<evidence type="ECO:0000313" key="5">
    <source>
        <dbReference type="Proteomes" id="UP001281410"/>
    </source>
</evidence>
<protein>
    <recommendedName>
        <fullName evidence="3">RRM domain-containing protein</fullName>
    </recommendedName>
</protein>
<evidence type="ECO:0000256" key="1">
    <source>
        <dbReference type="PROSITE-ProRule" id="PRU00176"/>
    </source>
</evidence>
<accession>A0AAE0AKT5</accession>
<proteinExistence type="predicted"/>
<feature type="compositionally biased region" description="Polar residues" evidence="2">
    <location>
        <begin position="13"/>
        <end position="26"/>
    </location>
</feature>
<dbReference type="EMBL" id="JANJYJ010000004">
    <property type="protein sequence ID" value="KAK3219244.1"/>
    <property type="molecule type" value="Genomic_DNA"/>
</dbReference>
<dbReference type="InterPro" id="IPR012677">
    <property type="entry name" value="Nucleotide-bd_a/b_plait_sf"/>
</dbReference>
<feature type="domain" description="RRM" evidence="3">
    <location>
        <begin position="34"/>
        <end position="92"/>
    </location>
</feature>
<reference evidence="4" key="1">
    <citation type="journal article" date="2023" name="Plant J.">
        <title>Genome sequences and population genomics provide insights into the demographic history, inbreeding, and mutation load of two 'living fossil' tree species of Dipteronia.</title>
        <authorList>
            <person name="Feng Y."/>
            <person name="Comes H.P."/>
            <person name="Chen J."/>
            <person name="Zhu S."/>
            <person name="Lu R."/>
            <person name="Zhang X."/>
            <person name="Li P."/>
            <person name="Qiu J."/>
            <person name="Olsen K.M."/>
            <person name="Qiu Y."/>
        </authorList>
    </citation>
    <scope>NUCLEOTIDE SEQUENCE</scope>
    <source>
        <strain evidence="4">NBL</strain>
    </source>
</reference>
<gene>
    <name evidence="4" type="ORF">Dsin_013214</name>
</gene>
<evidence type="ECO:0000259" key="3">
    <source>
        <dbReference type="PROSITE" id="PS50102"/>
    </source>
</evidence>
<dbReference type="Proteomes" id="UP001281410">
    <property type="component" value="Unassembled WGS sequence"/>
</dbReference>
<name>A0AAE0AKT5_9ROSI</name>
<keyword evidence="1" id="KW-0694">RNA-binding</keyword>
<dbReference type="AlphaFoldDB" id="A0AAE0AKT5"/>
<dbReference type="SUPFAM" id="SSF54928">
    <property type="entry name" value="RNA-binding domain, RBD"/>
    <property type="match status" value="1"/>
</dbReference>
<dbReference type="CDD" id="cd00590">
    <property type="entry name" value="RRM_SF"/>
    <property type="match status" value="1"/>
</dbReference>
<feature type="region of interest" description="Disordered" evidence="2">
    <location>
        <begin position="1"/>
        <end position="27"/>
    </location>
</feature>
<dbReference type="PROSITE" id="PS50102">
    <property type="entry name" value="RRM"/>
    <property type="match status" value="1"/>
</dbReference>
<organism evidence="4 5">
    <name type="scientific">Dipteronia sinensis</name>
    <dbReference type="NCBI Taxonomy" id="43782"/>
    <lineage>
        <taxon>Eukaryota</taxon>
        <taxon>Viridiplantae</taxon>
        <taxon>Streptophyta</taxon>
        <taxon>Embryophyta</taxon>
        <taxon>Tracheophyta</taxon>
        <taxon>Spermatophyta</taxon>
        <taxon>Magnoliopsida</taxon>
        <taxon>eudicotyledons</taxon>
        <taxon>Gunneridae</taxon>
        <taxon>Pentapetalae</taxon>
        <taxon>rosids</taxon>
        <taxon>malvids</taxon>
        <taxon>Sapindales</taxon>
        <taxon>Sapindaceae</taxon>
        <taxon>Hippocastanoideae</taxon>
        <taxon>Acereae</taxon>
        <taxon>Dipteronia</taxon>
    </lineage>
</organism>
<evidence type="ECO:0000313" key="4">
    <source>
        <dbReference type="EMBL" id="KAK3219244.1"/>
    </source>
</evidence>
<sequence length="138" mass="15569">MPETKGSILGTCRSRSTTQKPNSSKPTQKRCGGFFKCLGKVRDVYISSKKSFRGRCFGFIRFQSVEEATKVAKRVNGLVVFGRKMSAKVAFYGWNRRRSLVSSYQSGLGASFLLKAENKYKDDRSFVEVVSNSRQPMQ</sequence>
<dbReference type="InterPro" id="IPR035979">
    <property type="entry name" value="RBD_domain_sf"/>
</dbReference>
<keyword evidence="5" id="KW-1185">Reference proteome</keyword>
<dbReference type="GO" id="GO:0003723">
    <property type="term" value="F:RNA binding"/>
    <property type="evidence" value="ECO:0007669"/>
    <property type="project" value="UniProtKB-UniRule"/>
</dbReference>
<evidence type="ECO:0000256" key="2">
    <source>
        <dbReference type="SAM" id="MobiDB-lite"/>
    </source>
</evidence>